<name>A0ABN9RAW0_9DINO</name>
<evidence type="ECO:0000256" key="1">
    <source>
        <dbReference type="SAM" id="Phobius"/>
    </source>
</evidence>
<evidence type="ECO:0000313" key="2">
    <source>
        <dbReference type="EMBL" id="CAK0813563.1"/>
    </source>
</evidence>
<proteinExistence type="predicted"/>
<accession>A0ABN9RAW0</accession>
<dbReference type="EMBL" id="CAUYUJ010005413">
    <property type="protein sequence ID" value="CAK0813563.1"/>
    <property type="molecule type" value="Genomic_DNA"/>
</dbReference>
<gene>
    <name evidence="2" type="ORF">PCOR1329_LOCUS17439</name>
</gene>
<comment type="caution">
    <text evidence="2">The sequence shown here is derived from an EMBL/GenBank/DDBJ whole genome shotgun (WGS) entry which is preliminary data.</text>
</comment>
<reference evidence="2" key="1">
    <citation type="submission" date="2023-10" db="EMBL/GenBank/DDBJ databases">
        <authorList>
            <person name="Chen Y."/>
            <person name="Shah S."/>
            <person name="Dougan E. K."/>
            <person name="Thang M."/>
            <person name="Chan C."/>
        </authorList>
    </citation>
    <scope>NUCLEOTIDE SEQUENCE [LARGE SCALE GENOMIC DNA]</scope>
</reference>
<evidence type="ECO:0000313" key="3">
    <source>
        <dbReference type="Proteomes" id="UP001189429"/>
    </source>
</evidence>
<sequence>MITLATIGFLLLRERNKWLHHQGGGPAQVGTHVISQRDQVAANQGGGDYFDFIQAEGVGFVLMSVSISALGSILAERIYKGRALCIGENEAQYDNFYINKVHLDIASLIFSLVLWAAPPSTASSIPLASHSEQWFGPWGWHQVLMVVIAVVQSWLAGLVVKRFSTVCKAIAQTLSILLAGVLGDTVLNRYDFSSRAAPTMALSVIVLLSAVIFQTGRIQKRFFGRRMSQAQ</sequence>
<feature type="non-terminal residue" evidence="2">
    <location>
        <position position="231"/>
    </location>
</feature>
<feature type="transmembrane region" description="Helical" evidence="1">
    <location>
        <begin position="138"/>
        <end position="160"/>
    </location>
</feature>
<dbReference type="Proteomes" id="UP001189429">
    <property type="component" value="Unassembled WGS sequence"/>
</dbReference>
<protein>
    <submittedName>
        <fullName evidence="2">Uncharacterized protein</fullName>
    </submittedName>
</protein>
<feature type="transmembrane region" description="Helical" evidence="1">
    <location>
        <begin position="199"/>
        <end position="218"/>
    </location>
</feature>
<keyword evidence="1" id="KW-0472">Membrane</keyword>
<feature type="transmembrane region" description="Helical" evidence="1">
    <location>
        <begin position="57"/>
        <end position="75"/>
    </location>
</feature>
<keyword evidence="1" id="KW-1133">Transmembrane helix</keyword>
<organism evidence="2 3">
    <name type="scientific">Prorocentrum cordatum</name>
    <dbReference type="NCBI Taxonomy" id="2364126"/>
    <lineage>
        <taxon>Eukaryota</taxon>
        <taxon>Sar</taxon>
        <taxon>Alveolata</taxon>
        <taxon>Dinophyceae</taxon>
        <taxon>Prorocentrales</taxon>
        <taxon>Prorocentraceae</taxon>
        <taxon>Prorocentrum</taxon>
    </lineage>
</organism>
<keyword evidence="3" id="KW-1185">Reference proteome</keyword>
<feature type="transmembrane region" description="Helical" evidence="1">
    <location>
        <begin position="96"/>
        <end position="118"/>
    </location>
</feature>
<feature type="transmembrane region" description="Helical" evidence="1">
    <location>
        <begin position="169"/>
        <end position="187"/>
    </location>
</feature>
<keyword evidence="1" id="KW-0812">Transmembrane</keyword>